<dbReference type="Proteomes" id="UP000655208">
    <property type="component" value="Unassembled WGS sequence"/>
</dbReference>
<keyword evidence="2" id="KW-1185">Reference proteome</keyword>
<organism evidence="1 2">
    <name type="scientific">Nakamurella endophytica</name>
    <dbReference type="NCBI Taxonomy" id="1748367"/>
    <lineage>
        <taxon>Bacteria</taxon>
        <taxon>Bacillati</taxon>
        <taxon>Actinomycetota</taxon>
        <taxon>Actinomycetes</taxon>
        <taxon>Nakamurellales</taxon>
        <taxon>Nakamurellaceae</taxon>
        <taxon>Nakamurella</taxon>
    </lineage>
</organism>
<evidence type="ECO:0008006" key="3">
    <source>
        <dbReference type="Google" id="ProtNLM"/>
    </source>
</evidence>
<protein>
    <recommendedName>
        <fullName evidence="3">SnoaL-like domain-containing protein</fullName>
    </recommendedName>
</protein>
<reference evidence="1" key="2">
    <citation type="submission" date="2020-09" db="EMBL/GenBank/DDBJ databases">
        <authorList>
            <person name="Sun Q."/>
            <person name="Zhou Y."/>
        </authorList>
    </citation>
    <scope>NUCLEOTIDE SEQUENCE</scope>
    <source>
        <strain evidence="1">CGMCC 4.7308</strain>
    </source>
</reference>
<reference evidence="1" key="1">
    <citation type="journal article" date="2014" name="Int. J. Syst. Evol. Microbiol.">
        <title>Complete genome sequence of Corynebacterium casei LMG S-19264T (=DSM 44701T), isolated from a smear-ripened cheese.</title>
        <authorList>
            <consortium name="US DOE Joint Genome Institute (JGI-PGF)"/>
            <person name="Walter F."/>
            <person name="Albersmeier A."/>
            <person name="Kalinowski J."/>
            <person name="Ruckert C."/>
        </authorList>
    </citation>
    <scope>NUCLEOTIDE SEQUENCE</scope>
    <source>
        <strain evidence="1">CGMCC 4.7308</strain>
    </source>
</reference>
<dbReference type="InterPro" id="IPR032710">
    <property type="entry name" value="NTF2-like_dom_sf"/>
</dbReference>
<comment type="caution">
    <text evidence="1">The sequence shown here is derived from an EMBL/GenBank/DDBJ whole genome shotgun (WGS) entry which is preliminary data.</text>
</comment>
<dbReference type="Gene3D" id="3.10.450.50">
    <property type="match status" value="1"/>
</dbReference>
<evidence type="ECO:0000313" key="1">
    <source>
        <dbReference type="EMBL" id="GGM18612.1"/>
    </source>
</evidence>
<sequence length="174" mass="18620">MNDSANAAIEKGLAAWTRGDLDALEQVLDPQVTLKAVEPSPWECAGREEVMALLRLRQGQRPRDELRAVKVTRRDDATFLVSGVGVAEGTATMVNVADGRVIALQQVTAEPRDTGADSAVSALRAGDLTALTRALAARPSLARDRVPGYGGRTLLHVVPTGRDTPRAAHRRCAY</sequence>
<accession>A0A917TDB0</accession>
<proteinExistence type="predicted"/>
<dbReference type="RefSeq" id="WP_229674752.1">
    <property type="nucleotide sequence ID" value="NZ_BMNA01000021.1"/>
</dbReference>
<dbReference type="AlphaFoldDB" id="A0A917TDB0"/>
<name>A0A917TDB0_9ACTN</name>
<dbReference type="SUPFAM" id="SSF54427">
    <property type="entry name" value="NTF2-like"/>
    <property type="match status" value="1"/>
</dbReference>
<dbReference type="EMBL" id="BMNA01000021">
    <property type="protein sequence ID" value="GGM18612.1"/>
    <property type="molecule type" value="Genomic_DNA"/>
</dbReference>
<gene>
    <name evidence="1" type="ORF">GCM10011594_43370</name>
</gene>
<evidence type="ECO:0000313" key="2">
    <source>
        <dbReference type="Proteomes" id="UP000655208"/>
    </source>
</evidence>